<protein>
    <submittedName>
        <fullName evidence="1">Uncharacterized protein</fullName>
    </submittedName>
</protein>
<proteinExistence type="predicted"/>
<evidence type="ECO:0000313" key="2">
    <source>
        <dbReference type="Proteomes" id="UP000829276"/>
    </source>
</evidence>
<accession>A0AC61TSP4</accession>
<name>A0AC61TSP4_9CAUD</name>
<reference evidence="1" key="1">
    <citation type="submission" date="2022-02" db="EMBL/GenBank/DDBJ databases">
        <authorList>
            <person name="Nazir A."/>
            <person name="Chen Y."/>
            <person name="Liu Y."/>
        </authorList>
    </citation>
    <scope>NUCLEOTIDE SEQUENCE</scope>
</reference>
<dbReference type="EMBL" id="OM634653">
    <property type="protein sequence ID" value="UNH58555.1"/>
    <property type="molecule type" value="Genomic_DNA"/>
</dbReference>
<dbReference type="Proteomes" id="UP000829276">
    <property type="component" value="Segment"/>
</dbReference>
<evidence type="ECO:0000313" key="1">
    <source>
        <dbReference type="EMBL" id="UNH58555.1"/>
    </source>
</evidence>
<organism evidence="1 2">
    <name type="scientific">Bacillus phage vB_BsuS_PJN02</name>
    <dbReference type="NCBI Taxonomy" id="2920374"/>
    <lineage>
        <taxon>Viruses</taxon>
        <taxon>Duplodnaviria</taxon>
        <taxon>Heunggongvirae</taxon>
        <taxon>Uroviricota</taxon>
        <taxon>Caudoviricetes</taxon>
        <taxon>Heleneionescovirinae</taxon>
        <taxon>Zhangjivirus</taxon>
        <taxon>Zhangjivirus PJN02</taxon>
    </lineage>
</organism>
<sequence length="84" mass="9554">MAKCNDCGNERFFYLEVSVSAKQLIDTTGGARNGKIYDVDHSDSGIDNIFNEGNFICKNCDSKNVYHEDGEGDYKLYNRDREDD</sequence>
<keyword evidence="2" id="KW-1185">Reference proteome</keyword>